<keyword evidence="2" id="KW-1185">Reference proteome</keyword>
<proteinExistence type="predicted"/>
<feature type="compositionally biased region" description="Basic residues" evidence="1">
    <location>
        <begin position="73"/>
        <end position="97"/>
    </location>
</feature>
<accession>A0A0N4ZGV2</accession>
<evidence type="ECO:0000256" key="1">
    <source>
        <dbReference type="SAM" id="MobiDB-lite"/>
    </source>
</evidence>
<feature type="compositionally biased region" description="Basic and acidic residues" evidence="1">
    <location>
        <begin position="60"/>
        <end position="71"/>
    </location>
</feature>
<protein>
    <submittedName>
        <fullName evidence="3">Transposase</fullName>
    </submittedName>
</protein>
<organism evidence="2 3">
    <name type="scientific">Parastrongyloides trichosuri</name>
    <name type="common">Possum-specific nematode worm</name>
    <dbReference type="NCBI Taxonomy" id="131310"/>
    <lineage>
        <taxon>Eukaryota</taxon>
        <taxon>Metazoa</taxon>
        <taxon>Ecdysozoa</taxon>
        <taxon>Nematoda</taxon>
        <taxon>Chromadorea</taxon>
        <taxon>Rhabditida</taxon>
        <taxon>Tylenchina</taxon>
        <taxon>Panagrolaimomorpha</taxon>
        <taxon>Strongyloidoidea</taxon>
        <taxon>Strongyloididae</taxon>
        <taxon>Parastrongyloides</taxon>
    </lineage>
</organism>
<evidence type="ECO:0000313" key="3">
    <source>
        <dbReference type="WBParaSite" id="PTRK_0000707000.1"/>
    </source>
</evidence>
<dbReference type="Proteomes" id="UP000038045">
    <property type="component" value="Unplaced"/>
</dbReference>
<name>A0A0N4ZGV2_PARTI</name>
<feature type="region of interest" description="Disordered" evidence="1">
    <location>
        <begin position="59"/>
        <end position="105"/>
    </location>
</feature>
<sequence length="129" mass="14506">MLRPGAERVARLGGLHEFVAGKAHPDRFRRLSGHEPVGHFQVDRGSRHLLQPHRWLQTRPDARTLDSDSGRPPRLRHRHAVGRMRRLARRGKARPRGHGAVGPLGATLEERLRHARCAGPVRHPAGLDL</sequence>
<dbReference type="WBParaSite" id="PTRK_0000707000.1">
    <property type="protein sequence ID" value="PTRK_0000707000.1"/>
    <property type="gene ID" value="PTRK_0000707000"/>
</dbReference>
<dbReference type="AlphaFoldDB" id="A0A0N4ZGV2"/>
<evidence type="ECO:0000313" key="2">
    <source>
        <dbReference type="Proteomes" id="UP000038045"/>
    </source>
</evidence>
<reference evidence="3" key="1">
    <citation type="submission" date="2017-02" db="UniProtKB">
        <authorList>
            <consortium name="WormBaseParasite"/>
        </authorList>
    </citation>
    <scope>IDENTIFICATION</scope>
</reference>